<feature type="signal peptide" evidence="2">
    <location>
        <begin position="1"/>
        <end position="20"/>
    </location>
</feature>
<sequence>MKKILIVAATAGLMSLAACGGATTNTTAENVADSHEANAAAYEAAADNTTNATTEAVLENAANVEENKADAAQANAH</sequence>
<evidence type="ECO:0000256" key="2">
    <source>
        <dbReference type="SAM" id="SignalP"/>
    </source>
</evidence>
<keyword evidence="4" id="KW-1185">Reference proteome</keyword>
<protein>
    <submittedName>
        <fullName evidence="3">Protein involved in sex pheromone biosynthesis</fullName>
    </submittedName>
</protein>
<feature type="chain" id="PRO_5031031250" evidence="2">
    <location>
        <begin position="21"/>
        <end position="77"/>
    </location>
</feature>
<organism evidence="3 4">
    <name type="scientific">Sphingomonas kyeonggiensis</name>
    <dbReference type="NCBI Taxonomy" id="1268553"/>
    <lineage>
        <taxon>Bacteria</taxon>
        <taxon>Pseudomonadati</taxon>
        <taxon>Pseudomonadota</taxon>
        <taxon>Alphaproteobacteria</taxon>
        <taxon>Sphingomonadales</taxon>
        <taxon>Sphingomonadaceae</taxon>
        <taxon>Sphingomonas</taxon>
    </lineage>
</organism>
<keyword evidence="1" id="KW-0175">Coiled coil</keyword>
<accession>A0A7W6NWE0</accession>
<name>A0A7W6NWE0_9SPHN</name>
<dbReference type="EMBL" id="JACIEH010000001">
    <property type="protein sequence ID" value="MBB4097566.1"/>
    <property type="molecule type" value="Genomic_DNA"/>
</dbReference>
<reference evidence="3 4" key="1">
    <citation type="submission" date="2020-08" db="EMBL/GenBank/DDBJ databases">
        <title>Genomic Encyclopedia of Type Strains, Phase IV (KMG-IV): sequencing the most valuable type-strain genomes for metagenomic binning, comparative biology and taxonomic classification.</title>
        <authorList>
            <person name="Goeker M."/>
        </authorList>
    </citation>
    <scope>NUCLEOTIDE SEQUENCE [LARGE SCALE GENOMIC DNA]</scope>
    <source>
        <strain evidence="3 4">DSM 101806</strain>
    </source>
</reference>
<evidence type="ECO:0000256" key="1">
    <source>
        <dbReference type="SAM" id="Coils"/>
    </source>
</evidence>
<dbReference type="RefSeq" id="WP_183995296.1">
    <property type="nucleotide sequence ID" value="NZ_JACIEH010000001.1"/>
</dbReference>
<evidence type="ECO:0000313" key="4">
    <source>
        <dbReference type="Proteomes" id="UP000557392"/>
    </source>
</evidence>
<dbReference type="PROSITE" id="PS51257">
    <property type="entry name" value="PROKAR_LIPOPROTEIN"/>
    <property type="match status" value="1"/>
</dbReference>
<evidence type="ECO:0000313" key="3">
    <source>
        <dbReference type="EMBL" id="MBB4097566.1"/>
    </source>
</evidence>
<dbReference type="Proteomes" id="UP000557392">
    <property type="component" value="Unassembled WGS sequence"/>
</dbReference>
<feature type="coiled-coil region" evidence="1">
    <location>
        <begin position="32"/>
        <end position="75"/>
    </location>
</feature>
<comment type="caution">
    <text evidence="3">The sequence shown here is derived from an EMBL/GenBank/DDBJ whole genome shotgun (WGS) entry which is preliminary data.</text>
</comment>
<keyword evidence="2" id="KW-0732">Signal</keyword>
<gene>
    <name evidence="3" type="ORF">GGR46_001099</name>
</gene>
<proteinExistence type="predicted"/>
<dbReference type="AlphaFoldDB" id="A0A7W6NWE0"/>